<dbReference type="SUPFAM" id="SSF51679">
    <property type="entry name" value="Bacterial luciferase-like"/>
    <property type="match status" value="1"/>
</dbReference>
<name>A0A916QDT5_9BACL</name>
<evidence type="ECO:0000313" key="5">
    <source>
        <dbReference type="Proteomes" id="UP000654993"/>
    </source>
</evidence>
<reference evidence="4" key="2">
    <citation type="journal article" date="2021" name="Data Brief">
        <title>Draft genome sequence data of the facultative, thermophilic, xylanolytic bacterium Paenibacillus sp. strain DA-C8.</title>
        <authorList>
            <person name="Chhe C."/>
            <person name="Uke A."/>
            <person name="Baramee S."/>
            <person name="Ungkulpasvich U."/>
            <person name="Tachaapaikoon C."/>
            <person name="Pason P."/>
            <person name="Waeonukul R."/>
            <person name="Ratanakhanokchai K."/>
            <person name="Kosugi A."/>
        </authorList>
    </citation>
    <scope>NUCLEOTIDE SEQUENCE</scope>
    <source>
        <strain evidence="4">DA-C8</strain>
    </source>
</reference>
<sequence length="105" mass="11457">MIVGRGAFVESFPLFGYDLDDYNALFNEHLALLLELNRKPVVTWSGQHRPALKEAEIAPRPKQQEIPIWVGVGGTLASAERAGRLGTGMAVAMLGGDPRYRGHSV</sequence>
<comment type="caution">
    <text evidence="4">The sequence shown here is derived from an EMBL/GenBank/DDBJ whole genome shotgun (WGS) entry which is preliminary data.</text>
</comment>
<evidence type="ECO:0000256" key="2">
    <source>
        <dbReference type="ARBA" id="ARBA00023033"/>
    </source>
</evidence>
<dbReference type="GO" id="GO:0016705">
    <property type="term" value="F:oxidoreductase activity, acting on paired donors, with incorporation or reduction of molecular oxygen"/>
    <property type="evidence" value="ECO:0007669"/>
    <property type="project" value="InterPro"/>
</dbReference>
<dbReference type="EMBL" id="BMAQ01000021">
    <property type="protein sequence ID" value="GFR38655.1"/>
    <property type="molecule type" value="Genomic_DNA"/>
</dbReference>
<organism evidence="4 5">
    <name type="scientific">Insulibacter thermoxylanivorax</name>
    <dbReference type="NCBI Taxonomy" id="2749268"/>
    <lineage>
        <taxon>Bacteria</taxon>
        <taxon>Bacillati</taxon>
        <taxon>Bacillota</taxon>
        <taxon>Bacilli</taxon>
        <taxon>Bacillales</taxon>
        <taxon>Paenibacillaceae</taxon>
        <taxon>Insulibacter</taxon>
    </lineage>
</organism>
<evidence type="ECO:0000313" key="4">
    <source>
        <dbReference type="EMBL" id="GFR38655.1"/>
    </source>
</evidence>
<protein>
    <recommendedName>
        <fullName evidence="3">Luciferase-like domain-containing protein</fullName>
    </recommendedName>
</protein>
<keyword evidence="1" id="KW-0560">Oxidoreductase</keyword>
<gene>
    <name evidence="4" type="ORF">PRECH8_19510</name>
</gene>
<accession>A0A916QDT5</accession>
<proteinExistence type="predicted"/>
<dbReference type="PANTHER" id="PTHR30137:SF8">
    <property type="entry name" value="BLR5498 PROTEIN"/>
    <property type="match status" value="1"/>
</dbReference>
<dbReference type="Gene3D" id="3.20.20.30">
    <property type="entry name" value="Luciferase-like domain"/>
    <property type="match status" value="1"/>
</dbReference>
<evidence type="ECO:0000259" key="3">
    <source>
        <dbReference type="Pfam" id="PF00296"/>
    </source>
</evidence>
<keyword evidence="5" id="KW-1185">Reference proteome</keyword>
<dbReference type="InterPro" id="IPR011251">
    <property type="entry name" value="Luciferase-like_dom"/>
</dbReference>
<dbReference type="Pfam" id="PF00296">
    <property type="entry name" value="Bac_luciferase"/>
    <property type="match status" value="1"/>
</dbReference>
<dbReference type="AlphaFoldDB" id="A0A916QDT5"/>
<dbReference type="GO" id="GO:0004497">
    <property type="term" value="F:monooxygenase activity"/>
    <property type="evidence" value="ECO:0007669"/>
    <property type="project" value="UniProtKB-KW"/>
</dbReference>
<evidence type="ECO:0000256" key="1">
    <source>
        <dbReference type="ARBA" id="ARBA00023002"/>
    </source>
</evidence>
<dbReference type="Proteomes" id="UP000654993">
    <property type="component" value="Unassembled WGS sequence"/>
</dbReference>
<keyword evidence="2" id="KW-0503">Monooxygenase</keyword>
<dbReference type="GO" id="GO:0005829">
    <property type="term" value="C:cytosol"/>
    <property type="evidence" value="ECO:0007669"/>
    <property type="project" value="TreeGrafter"/>
</dbReference>
<dbReference type="InterPro" id="IPR036661">
    <property type="entry name" value="Luciferase-like_sf"/>
</dbReference>
<dbReference type="InterPro" id="IPR050766">
    <property type="entry name" value="Bact_Lucif_Oxidored"/>
</dbReference>
<feature type="domain" description="Luciferase-like" evidence="3">
    <location>
        <begin position="2"/>
        <end position="95"/>
    </location>
</feature>
<reference evidence="4" key="1">
    <citation type="submission" date="2020-08" db="EMBL/GenBank/DDBJ databases">
        <authorList>
            <person name="Uke A."/>
            <person name="Chhe C."/>
            <person name="Baramee S."/>
            <person name="Kosugi A."/>
        </authorList>
    </citation>
    <scope>NUCLEOTIDE SEQUENCE</scope>
    <source>
        <strain evidence="4">DA-C8</strain>
    </source>
</reference>
<dbReference type="PANTHER" id="PTHR30137">
    <property type="entry name" value="LUCIFERASE-LIKE MONOOXYGENASE"/>
    <property type="match status" value="1"/>
</dbReference>